<evidence type="ECO:0000256" key="1">
    <source>
        <dbReference type="SAM" id="Phobius"/>
    </source>
</evidence>
<protein>
    <submittedName>
        <fullName evidence="2">Phospholipase D</fullName>
    </submittedName>
</protein>
<dbReference type="EMBL" id="BK014899">
    <property type="protein sequence ID" value="DAD81350.1"/>
    <property type="molecule type" value="Genomic_DNA"/>
</dbReference>
<keyword evidence="1" id="KW-1133">Transmembrane helix</keyword>
<reference evidence="2" key="1">
    <citation type="journal article" date="2021" name="Proc. Natl. Acad. Sci. U.S.A.">
        <title>A Catalog of Tens of Thousands of Viruses from Human Metagenomes Reveals Hidden Associations with Chronic Diseases.</title>
        <authorList>
            <person name="Tisza M.J."/>
            <person name="Buck C.B."/>
        </authorList>
    </citation>
    <scope>NUCLEOTIDE SEQUENCE</scope>
    <source>
        <strain evidence="2">CtHl62</strain>
    </source>
</reference>
<name>A0A8S5MGH1_9CAUD</name>
<keyword evidence="1" id="KW-0812">Transmembrane</keyword>
<proteinExistence type="predicted"/>
<evidence type="ECO:0000313" key="2">
    <source>
        <dbReference type="EMBL" id="DAD81350.1"/>
    </source>
</evidence>
<accession>A0A8S5MGH1</accession>
<organism evidence="2">
    <name type="scientific">Siphoviridae sp. ctHl62</name>
    <dbReference type="NCBI Taxonomy" id="2826235"/>
    <lineage>
        <taxon>Viruses</taxon>
        <taxon>Duplodnaviria</taxon>
        <taxon>Heunggongvirae</taxon>
        <taxon>Uroviricota</taxon>
        <taxon>Caudoviricetes</taxon>
    </lineage>
</organism>
<feature type="transmembrane region" description="Helical" evidence="1">
    <location>
        <begin position="21"/>
        <end position="42"/>
    </location>
</feature>
<keyword evidence="1" id="KW-0472">Membrane</keyword>
<sequence length="44" mass="5434">MKKEYKIGRLKINLELKKNTFNDFLIAIIMYPILGILIYYFFFR</sequence>